<feature type="transmembrane region" description="Helical" evidence="10">
    <location>
        <begin position="29"/>
        <end position="48"/>
    </location>
</feature>
<dbReference type="NCBIfam" id="NF009287">
    <property type="entry name" value="PRK12647.1"/>
    <property type="match status" value="1"/>
</dbReference>
<gene>
    <name evidence="15" type="ORF">QW060_08010</name>
</gene>
<feature type="transmembrane region" description="Helical" evidence="10">
    <location>
        <begin position="565"/>
        <end position="583"/>
    </location>
</feature>
<proteinExistence type="predicted"/>
<feature type="transmembrane region" description="Helical" evidence="10">
    <location>
        <begin position="321"/>
        <end position="345"/>
    </location>
</feature>
<dbReference type="Pfam" id="PF00361">
    <property type="entry name" value="Proton_antipo_M"/>
    <property type="match status" value="1"/>
</dbReference>
<comment type="subcellular location">
    <subcellularLocation>
        <location evidence="1">Cell membrane</location>
        <topology evidence="1">Multi-pass membrane protein</topology>
    </subcellularLocation>
    <subcellularLocation>
        <location evidence="9">Membrane</location>
        <topology evidence="9">Multi-pass membrane protein</topology>
    </subcellularLocation>
</comment>
<name>A0ABT8CV53_9FLAO</name>
<evidence type="ECO:0000256" key="10">
    <source>
        <dbReference type="SAM" id="Phobius"/>
    </source>
</evidence>
<keyword evidence="16" id="KW-1185">Reference proteome</keyword>
<evidence type="ECO:0000313" key="15">
    <source>
        <dbReference type="EMBL" id="MDN3707077.1"/>
    </source>
</evidence>
<feature type="transmembrane region" description="Helical" evidence="10">
    <location>
        <begin position="603"/>
        <end position="621"/>
    </location>
</feature>
<feature type="transmembrane region" description="Helical" evidence="10">
    <location>
        <begin position="366"/>
        <end position="388"/>
    </location>
</feature>
<evidence type="ECO:0000256" key="1">
    <source>
        <dbReference type="ARBA" id="ARBA00004651"/>
    </source>
</evidence>
<dbReference type="Pfam" id="PF13244">
    <property type="entry name" value="MbhD"/>
    <property type="match status" value="1"/>
</dbReference>
<feature type="domain" description="MrpA C-terminal/MbhD" evidence="13">
    <location>
        <begin position="610"/>
        <end position="674"/>
    </location>
</feature>
<dbReference type="InterPro" id="IPR001750">
    <property type="entry name" value="ND/Mrp_TM"/>
</dbReference>
<feature type="transmembrane region" description="Helical" evidence="10">
    <location>
        <begin position="297"/>
        <end position="315"/>
    </location>
</feature>
<keyword evidence="6 10" id="KW-1133">Transmembrane helix</keyword>
<evidence type="ECO:0000256" key="3">
    <source>
        <dbReference type="ARBA" id="ARBA00022449"/>
    </source>
</evidence>
<sequence length="774" mass="85881">MLLPIILIFVVAFGTLLLGRYTRSKFFKLITFVPFLLFTYFLSFLINVSDGTHSILFSNEWIPSLGISLDFKVDGLSLLFSLMITGIGTLVYLYASSYLRGHQYLHRFYCYLTLFMGAMLGLVLSDNLITLFVFWELTSISSFFLIGFKNEDEASRKSSLWALSLTGLGGFFLLASFVIIGSLSGTYSIHELLTKSDVLVDSTFYYIIIFFMFAAAFTKSAQFPFHFWLPGAMKAPTPVSAYLHSATMVKAGIYIIARFTPILSDGNVWNMTLMIVGGTTMFFGAFNSIFKTDMKSVLAYSTISALGVLVFLLGMGSDMALYAACTFMLVHALYKAALFLITGIVDHETHTRDLTVLSGLKKVMPIIAFAGIIASFSSAGIPLTFGFISKELIYGATMDDNIWTQGSVIFLTSLAVLTNILLAASGFLVGIKPFFGKLPAKLEKAHMPGFLLWLPPVLLSMASLLFGLLPAIADNTVIKSASQAVRGTFIDMPLEVWHGFSIVLLLSMATIVLGVLLYMVMKPTKGAEVFIEEFDKISSKRLVIFVVQNIKTFAFKYTRIMHNGYLRIYLLFIIVFFIGIVGYKLFADVPLRINTEQLSPIRIYELAVFIMIIVAIFFITYTSSRLTAIAALGVVGYSICLIFVFYGAPDLAMTQFAIDTLTVVLFVLVLFRLPSFLKFSNRKIQIRDAIIATIFGILISLITLQALVYPSDKEVSKFYADSAYTLAKGKNVVNVILVDFRGFDTLIETIVLSIAAIGVYSILKYKTKDGEKTE</sequence>
<feature type="transmembrane region" description="Helical" evidence="10">
    <location>
        <begin position="271"/>
        <end position="290"/>
    </location>
</feature>
<organism evidence="15 16">
    <name type="scientific">Paenimyroides ceti</name>
    <dbReference type="NCBI Taxonomy" id="395087"/>
    <lineage>
        <taxon>Bacteria</taxon>
        <taxon>Pseudomonadati</taxon>
        <taxon>Bacteroidota</taxon>
        <taxon>Flavobacteriia</taxon>
        <taxon>Flavobacteriales</taxon>
        <taxon>Flavobacteriaceae</taxon>
        <taxon>Paenimyroides</taxon>
    </lineage>
</organism>
<evidence type="ECO:0000256" key="7">
    <source>
        <dbReference type="ARBA" id="ARBA00023065"/>
    </source>
</evidence>
<dbReference type="PANTHER" id="PTHR43373">
    <property type="entry name" value="NA(+)/H(+) ANTIPORTER SUBUNIT"/>
    <property type="match status" value="1"/>
</dbReference>
<dbReference type="InterPro" id="IPR001516">
    <property type="entry name" value="Proton_antipo_N"/>
</dbReference>
<keyword evidence="3" id="KW-0050">Antiport</keyword>
<feature type="domain" description="NADH-Ubiquinone oxidoreductase (complex I) chain 5 N-terminal" evidence="12">
    <location>
        <begin position="62"/>
        <end position="109"/>
    </location>
</feature>
<dbReference type="EMBL" id="JAUFQU010000001">
    <property type="protein sequence ID" value="MDN3707077.1"/>
    <property type="molecule type" value="Genomic_DNA"/>
</dbReference>
<protein>
    <submittedName>
        <fullName evidence="15">Monovalent cation/H+ antiporter subunit A</fullName>
    </submittedName>
</protein>
<evidence type="ECO:0000259" key="12">
    <source>
        <dbReference type="Pfam" id="PF00662"/>
    </source>
</evidence>
<feature type="transmembrane region" description="Helical" evidence="10">
    <location>
        <begin position="628"/>
        <end position="648"/>
    </location>
</feature>
<keyword evidence="8 10" id="KW-0472">Membrane</keyword>
<evidence type="ECO:0000256" key="5">
    <source>
        <dbReference type="ARBA" id="ARBA00022692"/>
    </source>
</evidence>
<dbReference type="InterPro" id="IPR050616">
    <property type="entry name" value="CPA3_Na-H_Antiporter_A"/>
</dbReference>
<reference evidence="16" key="1">
    <citation type="journal article" date="2019" name="Int. J. Syst. Evol. Microbiol.">
        <title>The Global Catalogue of Microorganisms (GCM) 10K type strain sequencing project: providing services to taxonomists for standard genome sequencing and annotation.</title>
        <authorList>
            <consortium name="The Broad Institute Genomics Platform"/>
            <consortium name="The Broad Institute Genome Sequencing Center for Infectious Disease"/>
            <person name="Wu L."/>
            <person name="Ma J."/>
        </authorList>
    </citation>
    <scope>NUCLEOTIDE SEQUENCE [LARGE SCALE GENOMIC DNA]</scope>
    <source>
        <strain evidence="16">CECT 7184</strain>
    </source>
</reference>
<evidence type="ECO:0000256" key="9">
    <source>
        <dbReference type="RuleBase" id="RU000320"/>
    </source>
</evidence>
<feature type="domain" description="NADH:quinone oxidoreductase/Mrp antiporter transmembrane" evidence="11">
    <location>
        <begin position="125"/>
        <end position="408"/>
    </location>
</feature>
<evidence type="ECO:0000256" key="8">
    <source>
        <dbReference type="ARBA" id="ARBA00023136"/>
    </source>
</evidence>
<feature type="transmembrane region" description="Helical" evidence="10">
    <location>
        <begin position="160"/>
        <end position="184"/>
    </location>
</feature>
<feature type="transmembrane region" description="Helical" evidence="10">
    <location>
        <begin position="131"/>
        <end position="148"/>
    </location>
</feature>
<keyword evidence="4" id="KW-1003">Cell membrane</keyword>
<feature type="domain" description="MrpA C-terminal/MbhE" evidence="14">
    <location>
        <begin position="686"/>
        <end position="764"/>
    </location>
</feature>
<keyword evidence="7" id="KW-0406">Ion transport</keyword>
<evidence type="ECO:0000259" key="11">
    <source>
        <dbReference type="Pfam" id="PF00361"/>
    </source>
</evidence>
<dbReference type="InterPro" id="IPR046806">
    <property type="entry name" value="MrpA_C/MbhE"/>
</dbReference>
<dbReference type="RefSeq" id="WP_290363119.1">
    <property type="nucleotide sequence ID" value="NZ_JAUFQU010000001.1"/>
</dbReference>
<keyword evidence="2" id="KW-0813">Transport</keyword>
<evidence type="ECO:0000259" key="14">
    <source>
        <dbReference type="Pfam" id="PF20501"/>
    </source>
</evidence>
<dbReference type="InterPro" id="IPR025383">
    <property type="entry name" value="MrpA_C/MbhD"/>
</dbReference>
<feature type="transmembrane region" description="Helical" evidence="10">
    <location>
        <begin position="6"/>
        <end position="22"/>
    </location>
</feature>
<dbReference type="Proteomes" id="UP001242368">
    <property type="component" value="Unassembled WGS sequence"/>
</dbReference>
<evidence type="ECO:0000256" key="6">
    <source>
        <dbReference type="ARBA" id="ARBA00022989"/>
    </source>
</evidence>
<feature type="transmembrane region" description="Helical" evidence="10">
    <location>
        <begin position="745"/>
        <end position="763"/>
    </location>
</feature>
<feature type="transmembrane region" description="Helical" evidence="10">
    <location>
        <begin position="450"/>
        <end position="473"/>
    </location>
</feature>
<dbReference type="PANTHER" id="PTHR43373:SF1">
    <property type="entry name" value="NA(+)_H(+) ANTIPORTER SUBUNIT A"/>
    <property type="match status" value="1"/>
</dbReference>
<comment type="caution">
    <text evidence="15">The sequence shown here is derived from an EMBL/GenBank/DDBJ whole genome shotgun (WGS) entry which is preliminary data.</text>
</comment>
<feature type="transmembrane region" description="Helical" evidence="10">
    <location>
        <begin position="496"/>
        <end position="520"/>
    </location>
</feature>
<dbReference type="Pfam" id="PF20501">
    <property type="entry name" value="MbhE"/>
    <property type="match status" value="1"/>
</dbReference>
<feature type="transmembrane region" description="Helical" evidence="10">
    <location>
        <begin position="654"/>
        <end position="677"/>
    </location>
</feature>
<feature type="transmembrane region" description="Helical" evidence="10">
    <location>
        <begin position="204"/>
        <end position="229"/>
    </location>
</feature>
<feature type="transmembrane region" description="Helical" evidence="10">
    <location>
        <begin position="75"/>
        <end position="96"/>
    </location>
</feature>
<dbReference type="Pfam" id="PF00662">
    <property type="entry name" value="Proton_antipo_N"/>
    <property type="match status" value="1"/>
</dbReference>
<evidence type="ECO:0000259" key="13">
    <source>
        <dbReference type="Pfam" id="PF13244"/>
    </source>
</evidence>
<feature type="transmembrane region" description="Helical" evidence="10">
    <location>
        <begin position="108"/>
        <end position="125"/>
    </location>
</feature>
<dbReference type="PRINTS" id="PR01434">
    <property type="entry name" value="NADHDHGNASE5"/>
</dbReference>
<accession>A0ABT8CV53</accession>
<feature type="transmembrane region" description="Helical" evidence="10">
    <location>
        <begin position="241"/>
        <end position="259"/>
    </location>
</feature>
<evidence type="ECO:0000313" key="16">
    <source>
        <dbReference type="Proteomes" id="UP001242368"/>
    </source>
</evidence>
<evidence type="ECO:0000256" key="4">
    <source>
        <dbReference type="ARBA" id="ARBA00022475"/>
    </source>
</evidence>
<feature type="transmembrane region" description="Helical" evidence="10">
    <location>
        <begin position="408"/>
        <end position="429"/>
    </location>
</feature>
<evidence type="ECO:0000256" key="2">
    <source>
        <dbReference type="ARBA" id="ARBA00022448"/>
    </source>
</evidence>
<feature type="transmembrane region" description="Helical" evidence="10">
    <location>
        <begin position="689"/>
        <end position="709"/>
    </location>
</feature>
<keyword evidence="5 9" id="KW-0812">Transmembrane</keyword>